<dbReference type="GO" id="GO:0043565">
    <property type="term" value="F:sequence-specific DNA binding"/>
    <property type="evidence" value="ECO:0007669"/>
    <property type="project" value="InterPro"/>
</dbReference>
<dbReference type="AlphaFoldDB" id="A0A9W6JG44"/>
<evidence type="ECO:0000313" key="5">
    <source>
        <dbReference type="EMBL" id="GLK76432.1"/>
    </source>
</evidence>
<dbReference type="InterPro" id="IPR036388">
    <property type="entry name" value="WH-like_DNA-bd_sf"/>
</dbReference>
<dbReference type="PRINTS" id="PR00033">
    <property type="entry name" value="HTHASNC"/>
</dbReference>
<evidence type="ECO:0000256" key="3">
    <source>
        <dbReference type="ARBA" id="ARBA00023163"/>
    </source>
</evidence>
<dbReference type="InterPro" id="IPR019887">
    <property type="entry name" value="Tscrpt_reg_AsnC/Lrp_C"/>
</dbReference>
<dbReference type="InterPro" id="IPR011008">
    <property type="entry name" value="Dimeric_a/b-barrel"/>
</dbReference>
<reference evidence="5" key="2">
    <citation type="submission" date="2023-01" db="EMBL/GenBank/DDBJ databases">
        <authorList>
            <person name="Sun Q."/>
            <person name="Evtushenko L."/>
        </authorList>
    </citation>
    <scope>NUCLEOTIDE SEQUENCE</scope>
    <source>
        <strain evidence="5">VKM B-2555</strain>
    </source>
</reference>
<organism evidence="5 6">
    <name type="scientific">Methylopila jiangsuensis</name>
    <dbReference type="NCBI Taxonomy" id="586230"/>
    <lineage>
        <taxon>Bacteria</taxon>
        <taxon>Pseudomonadati</taxon>
        <taxon>Pseudomonadota</taxon>
        <taxon>Alphaproteobacteria</taxon>
        <taxon>Hyphomicrobiales</taxon>
        <taxon>Methylopilaceae</taxon>
        <taxon>Methylopila</taxon>
    </lineage>
</organism>
<keyword evidence="3" id="KW-0804">Transcription</keyword>
<gene>
    <name evidence="5" type="primary">putR</name>
    <name evidence="5" type="ORF">GCM10008171_16860</name>
</gene>
<keyword evidence="2" id="KW-0238">DNA-binding</keyword>
<dbReference type="Proteomes" id="UP001143364">
    <property type="component" value="Unassembled WGS sequence"/>
</dbReference>
<evidence type="ECO:0000313" key="6">
    <source>
        <dbReference type="Proteomes" id="UP001143364"/>
    </source>
</evidence>
<evidence type="ECO:0000256" key="2">
    <source>
        <dbReference type="ARBA" id="ARBA00023125"/>
    </source>
</evidence>
<feature type="domain" description="HTH asnC-type" evidence="4">
    <location>
        <begin position="38"/>
        <end position="99"/>
    </location>
</feature>
<dbReference type="SUPFAM" id="SSF54909">
    <property type="entry name" value="Dimeric alpha+beta barrel"/>
    <property type="match status" value="1"/>
</dbReference>
<dbReference type="FunFam" id="1.10.10.10:FF:000186">
    <property type="entry name" value="AsnC family transcriptional regulator"/>
    <property type="match status" value="1"/>
</dbReference>
<dbReference type="Gene3D" id="1.10.10.10">
    <property type="entry name" value="Winged helix-like DNA-binding domain superfamily/Winged helix DNA-binding domain"/>
    <property type="match status" value="1"/>
</dbReference>
<dbReference type="SMART" id="SM00344">
    <property type="entry name" value="HTH_ASNC"/>
    <property type="match status" value="1"/>
</dbReference>
<reference evidence="5" key="1">
    <citation type="journal article" date="2014" name="Int. J. Syst. Evol. Microbiol.">
        <title>Complete genome sequence of Corynebacterium casei LMG S-19264T (=DSM 44701T), isolated from a smear-ripened cheese.</title>
        <authorList>
            <consortium name="US DOE Joint Genome Institute (JGI-PGF)"/>
            <person name="Walter F."/>
            <person name="Albersmeier A."/>
            <person name="Kalinowski J."/>
            <person name="Ruckert C."/>
        </authorList>
    </citation>
    <scope>NUCLEOTIDE SEQUENCE</scope>
    <source>
        <strain evidence="5">VKM B-2555</strain>
    </source>
</reference>
<name>A0A9W6JG44_9HYPH</name>
<dbReference type="PANTHER" id="PTHR30154:SF34">
    <property type="entry name" value="TRANSCRIPTIONAL REGULATOR AZLB"/>
    <property type="match status" value="1"/>
</dbReference>
<evidence type="ECO:0000256" key="1">
    <source>
        <dbReference type="ARBA" id="ARBA00023015"/>
    </source>
</evidence>
<dbReference type="CDD" id="cd00090">
    <property type="entry name" value="HTH_ARSR"/>
    <property type="match status" value="1"/>
</dbReference>
<dbReference type="GO" id="GO:0043200">
    <property type="term" value="P:response to amino acid"/>
    <property type="evidence" value="ECO:0007669"/>
    <property type="project" value="TreeGrafter"/>
</dbReference>
<dbReference type="Pfam" id="PF13412">
    <property type="entry name" value="HTH_24"/>
    <property type="match status" value="1"/>
</dbReference>
<dbReference type="InterPro" id="IPR036390">
    <property type="entry name" value="WH_DNA-bd_sf"/>
</dbReference>
<dbReference type="InterPro" id="IPR011991">
    <property type="entry name" value="ArsR-like_HTH"/>
</dbReference>
<dbReference type="InterPro" id="IPR000485">
    <property type="entry name" value="AsnC-type_HTH_dom"/>
</dbReference>
<evidence type="ECO:0000259" key="4">
    <source>
        <dbReference type="PROSITE" id="PS50956"/>
    </source>
</evidence>
<dbReference type="GO" id="GO:0006355">
    <property type="term" value="P:regulation of DNA-templated transcription"/>
    <property type="evidence" value="ECO:0007669"/>
    <property type="project" value="UniProtKB-ARBA"/>
</dbReference>
<dbReference type="PANTHER" id="PTHR30154">
    <property type="entry name" value="LEUCINE-RESPONSIVE REGULATORY PROTEIN"/>
    <property type="match status" value="1"/>
</dbReference>
<sequence>MDAARAKAALESKPVARYTRTTLFCVATSDIRDMRGRFDAIDLKILAELQADGRMTNVELARRVGISAPPCLRRVRALEEADVIRGYRALLDERRLGFEVTAFAMVQLAGNSEADLAAFEARVRDWPQVRECHMLSGEVDFMLKCVAKDLTSFQSFVIELTSARNVKTVKTALALGQTKNEASAPFDITES</sequence>
<protein>
    <submittedName>
        <fullName evidence="5">AsnC family transcriptional regulator</fullName>
    </submittedName>
</protein>
<proteinExistence type="predicted"/>
<dbReference type="Gene3D" id="3.30.70.920">
    <property type="match status" value="1"/>
</dbReference>
<dbReference type="SUPFAM" id="SSF46785">
    <property type="entry name" value="Winged helix' DNA-binding domain"/>
    <property type="match status" value="1"/>
</dbReference>
<dbReference type="EMBL" id="BSFK01000007">
    <property type="protein sequence ID" value="GLK76432.1"/>
    <property type="molecule type" value="Genomic_DNA"/>
</dbReference>
<dbReference type="InterPro" id="IPR019888">
    <property type="entry name" value="Tscrpt_reg_AsnC-like"/>
</dbReference>
<accession>A0A9W6JG44</accession>
<comment type="caution">
    <text evidence="5">The sequence shown here is derived from an EMBL/GenBank/DDBJ whole genome shotgun (WGS) entry which is preliminary data.</text>
</comment>
<dbReference type="PROSITE" id="PS50956">
    <property type="entry name" value="HTH_ASNC_2"/>
    <property type="match status" value="1"/>
</dbReference>
<dbReference type="GO" id="GO:0005829">
    <property type="term" value="C:cytosol"/>
    <property type="evidence" value="ECO:0007669"/>
    <property type="project" value="TreeGrafter"/>
</dbReference>
<dbReference type="Pfam" id="PF01037">
    <property type="entry name" value="AsnC_trans_reg"/>
    <property type="match status" value="1"/>
</dbReference>
<keyword evidence="1" id="KW-0805">Transcription regulation</keyword>
<keyword evidence="6" id="KW-1185">Reference proteome</keyword>